<feature type="region of interest" description="Disordered" evidence="9">
    <location>
        <begin position="412"/>
        <end position="481"/>
    </location>
</feature>
<evidence type="ECO:0000256" key="2">
    <source>
        <dbReference type="ARBA" id="ARBA00008077"/>
    </source>
</evidence>
<reference evidence="12 13" key="1">
    <citation type="submission" date="2023-11" db="EMBL/GenBank/DDBJ databases">
        <title>Dfirmibasis_genome.</title>
        <authorList>
            <person name="Edelbroek B."/>
            <person name="Kjellin J."/>
            <person name="Jerlstrom-Hultqvist J."/>
            <person name="Soderbom F."/>
        </authorList>
    </citation>
    <scope>NUCLEOTIDE SEQUENCE [LARGE SCALE GENOMIC DNA]</scope>
    <source>
        <strain evidence="12 13">TNS-C-14</strain>
    </source>
</reference>
<evidence type="ECO:0000256" key="3">
    <source>
        <dbReference type="ARBA" id="ARBA00022692"/>
    </source>
</evidence>
<organism evidence="12 13">
    <name type="scientific">Dictyostelium firmibasis</name>
    <dbReference type="NCBI Taxonomy" id="79012"/>
    <lineage>
        <taxon>Eukaryota</taxon>
        <taxon>Amoebozoa</taxon>
        <taxon>Evosea</taxon>
        <taxon>Eumycetozoa</taxon>
        <taxon>Dictyostelia</taxon>
        <taxon>Dictyosteliales</taxon>
        <taxon>Dictyosteliaceae</taxon>
        <taxon>Dictyostelium</taxon>
    </lineage>
</organism>
<evidence type="ECO:0000256" key="7">
    <source>
        <dbReference type="ARBA" id="ARBA00023170"/>
    </source>
</evidence>
<keyword evidence="7" id="KW-0675">Receptor</keyword>
<feature type="compositionally biased region" description="Low complexity" evidence="9">
    <location>
        <begin position="413"/>
        <end position="426"/>
    </location>
</feature>
<evidence type="ECO:0000259" key="11">
    <source>
        <dbReference type="PROSITE" id="PS50261"/>
    </source>
</evidence>
<feature type="compositionally biased region" description="Polar residues" evidence="9">
    <location>
        <begin position="452"/>
        <end position="481"/>
    </location>
</feature>
<evidence type="ECO:0000256" key="4">
    <source>
        <dbReference type="ARBA" id="ARBA00022729"/>
    </source>
</evidence>
<evidence type="ECO:0000256" key="10">
    <source>
        <dbReference type="SAM" id="Phobius"/>
    </source>
</evidence>
<keyword evidence="3 10" id="KW-0812">Transmembrane</keyword>
<feature type="transmembrane region" description="Helical" evidence="10">
    <location>
        <begin position="7"/>
        <end position="23"/>
    </location>
</feature>
<dbReference type="InterPro" id="IPR000539">
    <property type="entry name" value="Frizzled/Smoothened_7TM"/>
</dbReference>
<dbReference type="PANTHER" id="PTHR31787">
    <property type="entry name" value="G-PROTEIN-COUPLED RECEPTOR GPCR FAMILY PROTEIN"/>
    <property type="match status" value="1"/>
</dbReference>
<feature type="transmembrane region" description="Helical" evidence="10">
    <location>
        <begin position="292"/>
        <end position="311"/>
    </location>
</feature>
<gene>
    <name evidence="12" type="ORF">RB653_005325</name>
</gene>
<evidence type="ECO:0000256" key="5">
    <source>
        <dbReference type="ARBA" id="ARBA00022989"/>
    </source>
</evidence>
<feature type="transmembrane region" description="Helical" evidence="10">
    <location>
        <begin position="171"/>
        <end position="194"/>
    </location>
</feature>
<evidence type="ECO:0000313" key="13">
    <source>
        <dbReference type="Proteomes" id="UP001344447"/>
    </source>
</evidence>
<evidence type="ECO:0000256" key="6">
    <source>
        <dbReference type="ARBA" id="ARBA00023136"/>
    </source>
</evidence>
<keyword evidence="4" id="KW-0732">Signal</keyword>
<dbReference type="InterPro" id="IPR017981">
    <property type="entry name" value="GPCR_2-like_7TM"/>
</dbReference>
<dbReference type="Pfam" id="PF01534">
    <property type="entry name" value="Frizzled"/>
    <property type="match status" value="1"/>
</dbReference>
<name>A0AAN7U7S3_9MYCE</name>
<dbReference type="EMBL" id="JAVFKY010000001">
    <property type="protein sequence ID" value="KAK5583727.1"/>
    <property type="molecule type" value="Genomic_DNA"/>
</dbReference>
<evidence type="ECO:0000256" key="1">
    <source>
        <dbReference type="ARBA" id="ARBA00004141"/>
    </source>
</evidence>
<sequence>MYQINLLLKNIYLIIFSIIIIIINEDNGLFINGQGLPDGFCPQPLIYRNSTNREADIENGYNFVGETKCLLPCPSPLFTKTQWDSYFMMSLIMGTISMFASLFLIITYSPLVNKKHTRHTVGILCMSIGIFLIMVSDGRQFWDKESGEKKYCPEPGRYARQSDTKCLTTGLFFQFGCVTAIGWWSILAVDLWMTIAKKVQTTRKQIIYYLVGLNTVSLILTFGPVLKNQYGFGNAAIGCWMLDLKYQYGFFWIPVGICLTVGSIFIGLIFWEIYKISDAVKKRYLKKHIKPLCLIVLMCLEFFYMFIYYSYVTANQPTYNKHVAEYIMCLIINAANVPGSYTCELKTVSPTAQFLFLIAIRLMGLQGLIFYGLTAATKKVWANSWICKDLLKLFKFLSKIFYNDDNDDGTEVDNNSSINSNYSSDDGAGDSDDGAGSDKFTKSSTNGGGETLDSNASSLEISGVETNNGTPRINSPDNLQP</sequence>
<accession>A0AAN7U7S3</accession>
<keyword evidence="6 10" id="KW-0472">Membrane</keyword>
<protein>
    <recommendedName>
        <fullName evidence="11">G-protein coupled receptors family 2 profile 2 domain-containing protein</fullName>
    </recommendedName>
</protein>
<dbReference type="PROSITE" id="PS50261">
    <property type="entry name" value="G_PROTEIN_RECEP_F2_4"/>
    <property type="match status" value="1"/>
</dbReference>
<dbReference type="GO" id="GO:0007166">
    <property type="term" value="P:cell surface receptor signaling pathway"/>
    <property type="evidence" value="ECO:0007669"/>
    <property type="project" value="InterPro"/>
</dbReference>
<proteinExistence type="inferred from homology"/>
<dbReference type="PANTHER" id="PTHR31787:SF8">
    <property type="entry name" value="FRIZZLED_SMOOTHENED-LIKE SANS CRD PROTEIN B-RELATED"/>
    <property type="match status" value="1"/>
</dbReference>
<comment type="caution">
    <text evidence="12">The sequence shown here is derived from an EMBL/GenBank/DDBJ whole genome shotgun (WGS) entry which is preliminary data.</text>
</comment>
<feature type="transmembrane region" description="Helical" evidence="10">
    <location>
        <begin position="246"/>
        <end position="271"/>
    </location>
</feature>
<keyword evidence="13" id="KW-1185">Reference proteome</keyword>
<dbReference type="SUPFAM" id="SSF81321">
    <property type="entry name" value="Family A G protein-coupled receptor-like"/>
    <property type="match status" value="1"/>
</dbReference>
<dbReference type="GO" id="GO:0004888">
    <property type="term" value="F:transmembrane signaling receptor activity"/>
    <property type="evidence" value="ECO:0007669"/>
    <property type="project" value="InterPro"/>
</dbReference>
<keyword evidence="5 10" id="KW-1133">Transmembrane helix</keyword>
<dbReference type="Gene3D" id="1.20.1070.10">
    <property type="entry name" value="Rhodopsin 7-helix transmembrane proteins"/>
    <property type="match status" value="1"/>
</dbReference>
<evidence type="ECO:0000313" key="12">
    <source>
        <dbReference type="EMBL" id="KAK5583727.1"/>
    </source>
</evidence>
<feature type="transmembrane region" description="Helical" evidence="10">
    <location>
        <begin position="354"/>
        <end position="373"/>
    </location>
</feature>
<feature type="transmembrane region" description="Helical" evidence="10">
    <location>
        <begin position="120"/>
        <end position="136"/>
    </location>
</feature>
<keyword evidence="8" id="KW-0325">Glycoprotein</keyword>
<feature type="transmembrane region" description="Helical" evidence="10">
    <location>
        <begin position="206"/>
        <end position="226"/>
    </location>
</feature>
<dbReference type="Proteomes" id="UP001344447">
    <property type="component" value="Unassembled WGS sequence"/>
</dbReference>
<dbReference type="AlphaFoldDB" id="A0AAN7U7S3"/>
<dbReference type="GO" id="GO:0016020">
    <property type="term" value="C:membrane"/>
    <property type="evidence" value="ECO:0007669"/>
    <property type="project" value="UniProtKB-SubCell"/>
</dbReference>
<dbReference type="InterPro" id="IPR050949">
    <property type="entry name" value="GPCR_Fz/Smo-like"/>
</dbReference>
<comment type="similarity">
    <text evidence="2">Belongs to the G-protein coupled receptor Fz/Smo family.</text>
</comment>
<feature type="transmembrane region" description="Helical" evidence="10">
    <location>
        <begin position="86"/>
        <end position="108"/>
    </location>
</feature>
<evidence type="ECO:0000256" key="8">
    <source>
        <dbReference type="ARBA" id="ARBA00023180"/>
    </source>
</evidence>
<feature type="domain" description="G-protein coupled receptors family 2 profile 2" evidence="11">
    <location>
        <begin position="83"/>
        <end position="375"/>
    </location>
</feature>
<evidence type="ECO:0000256" key="9">
    <source>
        <dbReference type="SAM" id="MobiDB-lite"/>
    </source>
</evidence>
<comment type="subcellular location">
    <subcellularLocation>
        <location evidence="1">Membrane</location>
        <topology evidence="1">Multi-pass membrane protein</topology>
    </subcellularLocation>
</comment>